<dbReference type="CDD" id="cd03064">
    <property type="entry name" value="TRX_Fd_NuoE"/>
    <property type="match status" value="1"/>
</dbReference>
<reference evidence="7" key="1">
    <citation type="submission" date="2019-08" db="EMBL/GenBank/DDBJ databases">
        <authorList>
            <person name="Kucharzyk K."/>
            <person name="Murdoch R.W."/>
            <person name="Higgins S."/>
            <person name="Loffler F."/>
        </authorList>
    </citation>
    <scope>NUCLEOTIDE SEQUENCE</scope>
</reference>
<dbReference type="Gene3D" id="1.10.10.1590">
    <property type="entry name" value="NADH-quinone oxidoreductase subunit E"/>
    <property type="match status" value="1"/>
</dbReference>
<keyword evidence="2" id="KW-0001">2Fe-2S</keyword>
<gene>
    <name evidence="7" type="primary">hndA_17</name>
    <name evidence="7" type="ORF">SDC9_48299</name>
</gene>
<dbReference type="PANTHER" id="PTHR43342:SF1">
    <property type="entry name" value="BIFURCATING [FEFE] HYDROGENASE GAMMA SUBUNIT"/>
    <property type="match status" value="1"/>
</dbReference>
<dbReference type="InterPro" id="IPR002023">
    <property type="entry name" value="NuoE-like"/>
</dbReference>
<dbReference type="InterPro" id="IPR036249">
    <property type="entry name" value="Thioredoxin-like_sf"/>
</dbReference>
<comment type="cofactor">
    <cofactor evidence="6">
        <name>[2Fe-2S] cluster</name>
        <dbReference type="ChEBI" id="CHEBI:190135"/>
    </cofactor>
</comment>
<dbReference type="SUPFAM" id="SSF52833">
    <property type="entry name" value="Thioredoxin-like"/>
    <property type="match status" value="1"/>
</dbReference>
<accession>A0A644WID7</accession>
<organism evidence="7">
    <name type="scientific">bioreactor metagenome</name>
    <dbReference type="NCBI Taxonomy" id="1076179"/>
    <lineage>
        <taxon>unclassified sequences</taxon>
        <taxon>metagenomes</taxon>
        <taxon>ecological metagenomes</taxon>
    </lineage>
</organism>
<keyword evidence="4" id="KW-0408">Iron</keyword>
<dbReference type="InterPro" id="IPR042128">
    <property type="entry name" value="NuoE_dom"/>
</dbReference>
<dbReference type="PIRSF" id="PIRSF000216">
    <property type="entry name" value="NADH_DH_24kDa"/>
    <property type="match status" value="1"/>
</dbReference>
<dbReference type="EC" id="1.12.1.3" evidence="7"/>
<dbReference type="EMBL" id="VSSQ01000841">
    <property type="protein sequence ID" value="MPM02054.1"/>
    <property type="molecule type" value="Genomic_DNA"/>
</dbReference>
<dbReference type="InterPro" id="IPR041921">
    <property type="entry name" value="NuoE_N"/>
</dbReference>
<keyword evidence="5" id="KW-0411">Iron-sulfur</keyword>
<evidence type="ECO:0000256" key="4">
    <source>
        <dbReference type="ARBA" id="ARBA00023004"/>
    </source>
</evidence>
<comment type="similarity">
    <text evidence="1">Belongs to the complex I 24 kDa subunit family.</text>
</comment>
<dbReference type="Pfam" id="PF01257">
    <property type="entry name" value="2Fe-2S_thioredx"/>
    <property type="match status" value="1"/>
</dbReference>
<evidence type="ECO:0000256" key="3">
    <source>
        <dbReference type="ARBA" id="ARBA00022723"/>
    </source>
</evidence>
<evidence type="ECO:0000256" key="5">
    <source>
        <dbReference type="ARBA" id="ARBA00023014"/>
    </source>
</evidence>
<dbReference type="GO" id="GO:0050583">
    <property type="term" value="F:hydrogen dehydrogenase (NADP+) activity"/>
    <property type="evidence" value="ECO:0007669"/>
    <property type="project" value="UniProtKB-EC"/>
</dbReference>
<proteinExistence type="inferred from homology"/>
<evidence type="ECO:0000313" key="7">
    <source>
        <dbReference type="EMBL" id="MPM02054.1"/>
    </source>
</evidence>
<keyword evidence="7" id="KW-0560">Oxidoreductase</keyword>
<dbReference type="PANTHER" id="PTHR43342">
    <property type="entry name" value="NADH-QUINONE OXIDOREDUCTASE, E SUBUNIT"/>
    <property type="match status" value="1"/>
</dbReference>
<dbReference type="InterPro" id="IPR028431">
    <property type="entry name" value="NADP_DH_HndA-like"/>
</dbReference>
<dbReference type="Gene3D" id="3.40.30.10">
    <property type="entry name" value="Glutaredoxin"/>
    <property type="match status" value="1"/>
</dbReference>
<dbReference type="GO" id="GO:0051537">
    <property type="term" value="F:2 iron, 2 sulfur cluster binding"/>
    <property type="evidence" value="ECO:0007669"/>
    <property type="project" value="UniProtKB-KW"/>
</dbReference>
<dbReference type="GO" id="GO:0046872">
    <property type="term" value="F:metal ion binding"/>
    <property type="evidence" value="ECO:0007669"/>
    <property type="project" value="UniProtKB-KW"/>
</dbReference>
<comment type="caution">
    <text evidence="7">The sequence shown here is derived from an EMBL/GenBank/DDBJ whole genome shotgun (WGS) entry which is preliminary data.</text>
</comment>
<name>A0A644WID7_9ZZZZ</name>
<protein>
    <submittedName>
        <fullName evidence="7">NADP-reducing hydrogenase subunit HndA</fullName>
        <ecNumber evidence="7">1.12.1.3</ecNumber>
    </submittedName>
</protein>
<dbReference type="AlphaFoldDB" id="A0A644WID7"/>
<sequence length="168" mass="18814">MKTEPNKSLRQFQQVHEILEANGNDKARLIPILQQVQEAYRFLPPQVLTYIATALGMPIAEVYGVATFYAHFTLEAKGKYVIRVCDGTACHVKGSSRLLDTLYDALKLTPRKNTTDDMLFTLEAVSCLGACGLAPVMMVNEKVYGEVTADRCRQILESIREEETVVKE</sequence>
<evidence type="ECO:0000256" key="6">
    <source>
        <dbReference type="ARBA" id="ARBA00034078"/>
    </source>
</evidence>
<evidence type="ECO:0000256" key="1">
    <source>
        <dbReference type="ARBA" id="ARBA00010643"/>
    </source>
</evidence>
<evidence type="ECO:0000256" key="2">
    <source>
        <dbReference type="ARBA" id="ARBA00022714"/>
    </source>
</evidence>
<dbReference type="PROSITE" id="PS01099">
    <property type="entry name" value="COMPLEX1_24K"/>
    <property type="match status" value="1"/>
</dbReference>
<keyword evidence="3" id="KW-0479">Metal-binding</keyword>